<evidence type="ECO:0000313" key="2">
    <source>
        <dbReference type="EMBL" id="BDY13413.1"/>
    </source>
</evidence>
<keyword evidence="1" id="KW-1133">Transmembrane helix</keyword>
<evidence type="ECO:0000256" key="1">
    <source>
        <dbReference type="SAM" id="Phobius"/>
    </source>
</evidence>
<keyword evidence="1" id="KW-0812">Transmembrane</keyword>
<keyword evidence="1" id="KW-0472">Membrane</keyword>
<organism evidence="2 3">
    <name type="scientific">Hydrogenimonas cancrithermarum</name>
    <dbReference type="NCBI Taxonomy" id="2993563"/>
    <lineage>
        <taxon>Bacteria</taxon>
        <taxon>Pseudomonadati</taxon>
        <taxon>Campylobacterota</taxon>
        <taxon>Epsilonproteobacteria</taxon>
        <taxon>Campylobacterales</taxon>
        <taxon>Hydrogenimonadaceae</taxon>
        <taxon>Hydrogenimonas</taxon>
    </lineage>
</organism>
<feature type="transmembrane region" description="Helical" evidence="1">
    <location>
        <begin position="58"/>
        <end position="77"/>
    </location>
</feature>
<dbReference type="EMBL" id="AP027370">
    <property type="protein sequence ID" value="BDY13413.1"/>
    <property type="molecule type" value="Genomic_DNA"/>
</dbReference>
<protein>
    <submittedName>
        <fullName evidence="2">Uncharacterized protein</fullName>
    </submittedName>
</protein>
<dbReference type="Proteomes" id="UP001321445">
    <property type="component" value="Chromosome"/>
</dbReference>
<feature type="transmembrane region" description="Helical" evidence="1">
    <location>
        <begin position="83"/>
        <end position="100"/>
    </location>
</feature>
<feature type="transmembrane region" description="Helical" evidence="1">
    <location>
        <begin position="29"/>
        <end position="51"/>
    </location>
</feature>
<reference evidence="2 3" key="1">
    <citation type="submission" date="2023-03" db="EMBL/GenBank/DDBJ databases">
        <title>Description of Hydrogenimonas sp. ISO32.</title>
        <authorList>
            <person name="Mino S."/>
            <person name="Fukazawa S."/>
            <person name="Sawabe T."/>
        </authorList>
    </citation>
    <scope>NUCLEOTIDE SEQUENCE [LARGE SCALE GENOMIC DNA]</scope>
    <source>
        <strain evidence="2 3">ISO32</strain>
    </source>
</reference>
<accession>A0ABM8FNQ3</accession>
<proteinExistence type="predicted"/>
<evidence type="ECO:0000313" key="3">
    <source>
        <dbReference type="Proteomes" id="UP001321445"/>
    </source>
</evidence>
<gene>
    <name evidence="2" type="ORF">HCR_17250</name>
</gene>
<sequence>MYGFIALGSSIIIVFTFFKFESTPVKNIIYSNLFIVNVSILFISTLLLFFAPAASSRYMHFFFIFFPFLLAELYAIGSKKIKFFIIGFSMINSMISLYGLEKSTTWANIITN</sequence>
<name>A0ABM8FNQ3_9BACT</name>
<keyword evidence="3" id="KW-1185">Reference proteome</keyword>